<dbReference type="EMBL" id="JARRAG010000001">
    <property type="protein sequence ID" value="MDG3002365.1"/>
    <property type="molecule type" value="Genomic_DNA"/>
</dbReference>
<organism evidence="2 3">
    <name type="scientific">Paludisphaera mucosa</name>
    <dbReference type="NCBI Taxonomy" id="3030827"/>
    <lineage>
        <taxon>Bacteria</taxon>
        <taxon>Pseudomonadati</taxon>
        <taxon>Planctomycetota</taxon>
        <taxon>Planctomycetia</taxon>
        <taxon>Isosphaerales</taxon>
        <taxon>Isosphaeraceae</taxon>
        <taxon>Paludisphaera</taxon>
    </lineage>
</organism>
<name>A0ABT6F4N5_9BACT</name>
<dbReference type="Gene3D" id="3.90.1010.10">
    <property type="match status" value="1"/>
</dbReference>
<keyword evidence="3" id="KW-1185">Reference proteome</keyword>
<dbReference type="Pfam" id="PF01592">
    <property type="entry name" value="NifU_N"/>
    <property type="match status" value="1"/>
</dbReference>
<feature type="domain" description="NIF system FeS cluster assembly NifU N-terminal" evidence="1">
    <location>
        <begin position="6"/>
        <end position="122"/>
    </location>
</feature>
<accession>A0ABT6F4N5</accession>
<evidence type="ECO:0000313" key="3">
    <source>
        <dbReference type="Proteomes" id="UP001216907"/>
    </source>
</evidence>
<gene>
    <name evidence="2" type="ORF">PZE19_01065</name>
</gene>
<dbReference type="PANTHER" id="PTHR10093">
    <property type="entry name" value="IRON-SULFUR CLUSTER ASSEMBLY ENZYME NIFU HOMOLOG"/>
    <property type="match status" value="1"/>
</dbReference>
<protein>
    <submittedName>
        <fullName evidence="2">Iron-sulfur cluster assembly scaffold protein</fullName>
    </submittedName>
</protein>
<dbReference type="CDD" id="cd06664">
    <property type="entry name" value="IscU_like"/>
    <property type="match status" value="1"/>
</dbReference>
<evidence type="ECO:0000313" key="2">
    <source>
        <dbReference type="EMBL" id="MDG3002365.1"/>
    </source>
</evidence>
<dbReference type="SUPFAM" id="SSF82649">
    <property type="entry name" value="SufE/NifU"/>
    <property type="match status" value="1"/>
</dbReference>
<comment type="caution">
    <text evidence="2">The sequence shown here is derived from an EMBL/GenBank/DDBJ whole genome shotgun (WGS) entry which is preliminary data.</text>
</comment>
<dbReference type="Proteomes" id="UP001216907">
    <property type="component" value="Unassembled WGS sequence"/>
</dbReference>
<dbReference type="RefSeq" id="WP_277858729.1">
    <property type="nucleotide sequence ID" value="NZ_JARRAG010000001.1"/>
</dbReference>
<dbReference type="InterPro" id="IPR002871">
    <property type="entry name" value="NIF_FeS_clus_asmbl_NifU_N"/>
</dbReference>
<sequence length="128" mass="14163">MDDPLYREEILDHYYSSPYRGRMERPDCVCDLDNPFCGDQIHVELTVGDDDRIKEVRFDGKGCVISQAATSLLAEHLEGASVDDARKLGPADVVKLLGMPLTPTRMKCGLLGWKAIQQALQQRAAATA</sequence>
<evidence type="ECO:0000259" key="1">
    <source>
        <dbReference type="Pfam" id="PF01592"/>
    </source>
</evidence>
<reference evidence="2 3" key="1">
    <citation type="submission" date="2023-03" db="EMBL/GenBank/DDBJ databases">
        <title>Paludisphaera mucosa sp. nov. a novel planctomycete from northern fen.</title>
        <authorList>
            <person name="Ivanova A."/>
        </authorList>
    </citation>
    <scope>NUCLEOTIDE SEQUENCE [LARGE SCALE GENOMIC DNA]</scope>
    <source>
        <strain evidence="2 3">Pla2</strain>
    </source>
</reference>
<proteinExistence type="predicted"/>